<keyword evidence="2" id="KW-1185">Reference proteome</keyword>
<sequence length="175" mass="21106">MQPEQDELQCVQVGISVFPTKPPPPPPPPPKIPAKLRALLKKYKYNWRLDMLSKPKPPITSKFVAEIVKPRYDKKKEVELIDETTYFSDHMSRPLVRTLVINKNQWGRQNGLKYRKGIRKRIAKSWASIYNYYKYKERDRKAKETENGTDYRQEKRRRHRKRLRELKTWLNQKKL</sequence>
<dbReference type="Proteomes" id="UP001162164">
    <property type="component" value="Unassembled WGS sequence"/>
</dbReference>
<evidence type="ECO:0000313" key="1">
    <source>
        <dbReference type="EMBL" id="KAJ8968870.1"/>
    </source>
</evidence>
<protein>
    <submittedName>
        <fullName evidence="1">Uncharacterized protein</fullName>
    </submittedName>
</protein>
<gene>
    <name evidence="1" type="ORF">NQ317_008126</name>
</gene>
<proteinExistence type="predicted"/>
<accession>A0ABQ9IYV1</accession>
<dbReference type="EMBL" id="JAPWTJ010001917">
    <property type="protein sequence ID" value="KAJ8968870.1"/>
    <property type="molecule type" value="Genomic_DNA"/>
</dbReference>
<evidence type="ECO:0000313" key="2">
    <source>
        <dbReference type="Proteomes" id="UP001162164"/>
    </source>
</evidence>
<organism evidence="1 2">
    <name type="scientific">Molorchus minor</name>
    <dbReference type="NCBI Taxonomy" id="1323400"/>
    <lineage>
        <taxon>Eukaryota</taxon>
        <taxon>Metazoa</taxon>
        <taxon>Ecdysozoa</taxon>
        <taxon>Arthropoda</taxon>
        <taxon>Hexapoda</taxon>
        <taxon>Insecta</taxon>
        <taxon>Pterygota</taxon>
        <taxon>Neoptera</taxon>
        <taxon>Endopterygota</taxon>
        <taxon>Coleoptera</taxon>
        <taxon>Polyphaga</taxon>
        <taxon>Cucujiformia</taxon>
        <taxon>Chrysomeloidea</taxon>
        <taxon>Cerambycidae</taxon>
        <taxon>Lamiinae</taxon>
        <taxon>Monochamini</taxon>
        <taxon>Molorchus</taxon>
    </lineage>
</organism>
<comment type="caution">
    <text evidence="1">The sequence shown here is derived from an EMBL/GenBank/DDBJ whole genome shotgun (WGS) entry which is preliminary data.</text>
</comment>
<reference evidence="1" key="1">
    <citation type="journal article" date="2023" name="Insect Mol. Biol.">
        <title>Genome sequencing provides insights into the evolution of gene families encoding plant cell wall-degrading enzymes in longhorned beetles.</title>
        <authorList>
            <person name="Shin N.R."/>
            <person name="Okamura Y."/>
            <person name="Kirsch R."/>
            <person name="Pauchet Y."/>
        </authorList>
    </citation>
    <scope>NUCLEOTIDE SEQUENCE</scope>
    <source>
        <strain evidence="1">MMC_N1</strain>
    </source>
</reference>
<name>A0ABQ9IYV1_9CUCU</name>